<dbReference type="RefSeq" id="XP_013952508.1">
    <property type="nucleotide sequence ID" value="XM_014097033.1"/>
</dbReference>
<keyword evidence="2" id="KW-1185">Reference proteome</keyword>
<dbReference type="InParanoid" id="G9N3X7"/>
<name>G9N3X7_HYPVG</name>
<gene>
    <name evidence="1" type="ORF">TRIVIDRAFT_231638</name>
</gene>
<evidence type="ECO:0008006" key="3">
    <source>
        <dbReference type="Google" id="ProtNLM"/>
    </source>
</evidence>
<dbReference type="GeneID" id="25792420"/>
<reference evidence="1 2" key="1">
    <citation type="journal article" date="2011" name="Genome Biol.">
        <title>Comparative genome sequence analysis underscores mycoparasitism as the ancestral life style of Trichoderma.</title>
        <authorList>
            <person name="Kubicek C.P."/>
            <person name="Herrera-Estrella A."/>
            <person name="Seidl-Seiboth V."/>
            <person name="Martinez D.A."/>
            <person name="Druzhinina I.S."/>
            <person name="Thon M."/>
            <person name="Zeilinger S."/>
            <person name="Casas-Flores S."/>
            <person name="Horwitz B.A."/>
            <person name="Mukherjee P.K."/>
            <person name="Mukherjee M."/>
            <person name="Kredics L."/>
            <person name="Alcaraz L.D."/>
            <person name="Aerts A."/>
            <person name="Antal Z."/>
            <person name="Atanasova L."/>
            <person name="Cervantes-Badillo M.G."/>
            <person name="Challacombe J."/>
            <person name="Chertkov O."/>
            <person name="McCluskey K."/>
            <person name="Coulpier F."/>
            <person name="Deshpande N."/>
            <person name="von Doehren H."/>
            <person name="Ebbole D.J."/>
            <person name="Esquivel-Naranjo E.U."/>
            <person name="Fekete E."/>
            <person name="Flipphi M."/>
            <person name="Glaser F."/>
            <person name="Gomez-Rodriguez E.Y."/>
            <person name="Gruber S."/>
            <person name="Han C."/>
            <person name="Henrissat B."/>
            <person name="Hermosa R."/>
            <person name="Hernandez-Onate M."/>
            <person name="Karaffa L."/>
            <person name="Kosti I."/>
            <person name="Le Crom S."/>
            <person name="Lindquist E."/>
            <person name="Lucas S."/>
            <person name="Luebeck M."/>
            <person name="Luebeck P.S."/>
            <person name="Margeot A."/>
            <person name="Metz B."/>
            <person name="Misra M."/>
            <person name="Nevalainen H."/>
            <person name="Omann M."/>
            <person name="Packer N."/>
            <person name="Perrone G."/>
            <person name="Uresti-Rivera E.E."/>
            <person name="Salamov A."/>
            <person name="Schmoll M."/>
            <person name="Seiboth B."/>
            <person name="Shapiro H."/>
            <person name="Sukno S."/>
            <person name="Tamayo-Ramos J.A."/>
            <person name="Tisch D."/>
            <person name="Wiest A."/>
            <person name="Wilkinson H.H."/>
            <person name="Zhang M."/>
            <person name="Coutinho P.M."/>
            <person name="Kenerley C.M."/>
            <person name="Monte E."/>
            <person name="Baker S.E."/>
            <person name="Grigoriev I.V."/>
        </authorList>
    </citation>
    <scope>NUCLEOTIDE SEQUENCE [LARGE SCALE GENOMIC DNA]</scope>
    <source>
        <strain evidence="2">Gv29-8 / FGSC 10586</strain>
    </source>
</reference>
<sequence length="71" mass="7969">MQPVNFNHSSCPKCSATIASDSKTCQSCGAVSFDLPLLFSYHLPQLSSFNFNPSGQRPYTSQQYDETMLKW</sequence>
<accession>G9N3X7</accession>
<dbReference type="VEuPathDB" id="FungiDB:TRIVIDRAFT_231638"/>
<dbReference type="HOGENOM" id="CLU_2740366_0_0_1"/>
<dbReference type="EMBL" id="ABDF02000086">
    <property type="protein sequence ID" value="EHK18306.1"/>
    <property type="molecule type" value="Genomic_DNA"/>
</dbReference>
<evidence type="ECO:0000313" key="2">
    <source>
        <dbReference type="Proteomes" id="UP000007115"/>
    </source>
</evidence>
<organism evidence="1 2">
    <name type="scientific">Hypocrea virens (strain Gv29-8 / FGSC 10586)</name>
    <name type="common">Gliocladium virens</name>
    <name type="synonym">Trichoderma virens</name>
    <dbReference type="NCBI Taxonomy" id="413071"/>
    <lineage>
        <taxon>Eukaryota</taxon>
        <taxon>Fungi</taxon>
        <taxon>Dikarya</taxon>
        <taxon>Ascomycota</taxon>
        <taxon>Pezizomycotina</taxon>
        <taxon>Sordariomycetes</taxon>
        <taxon>Hypocreomycetidae</taxon>
        <taxon>Hypocreales</taxon>
        <taxon>Hypocreaceae</taxon>
        <taxon>Trichoderma</taxon>
    </lineage>
</organism>
<proteinExistence type="predicted"/>
<evidence type="ECO:0000313" key="1">
    <source>
        <dbReference type="EMBL" id="EHK18306.1"/>
    </source>
</evidence>
<dbReference type="AlphaFoldDB" id="G9N3X7"/>
<dbReference type="Proteomes" id="UP000007115">
    <property type="component" value="Unassembled WGS sequence"/>
</dbReference>
<comment type="caution">
    <text evidence="1">The sequence shown here is derived from an EMBL/GenBank/DDBJ whole genome shotgun (WGS) entry which is preliminary data.</text>
</comment>
<protein>
    <recommendedName>
        <fullName evidence="3">Zinc-ribbon domain-containing protein</fullName>
    </recommendedName>
</protein>
<dbReference type="OrthoDB" id="4893204at2759"/>